<reference evidence="8" key="1">
    <citation type="journal article" date="2023" name="Mol. Phylogenet. Evol.">
        <title>Genome-scale phylogeny and comparative genomics of the fungal order Sordariales.</title>
        <authorList>
            <person name="Hensen N."/>
            <person name="Bonometti L."/>
            <person name="Westerberg I."/>
            <person name="Brannstrom I.O."/>
            <person name="Guillou S."/>
            <person name="Cros-Aarteil S."/>
            <person name="Calhoun S."/>
            <person name="Haridas S."/>
            <person name="Kuo A."/>
            <person name="Mondo S."/>
            <person name="Pangilinan J."/>
            <person name="Riley R."/>
            <person name="LaButti K."/>
            <person name="Andreopoulos B."/>
            <person name="Lipzen A."/>
            <person name="Chen C."/>
            <person name="Yan M."/>
            <person name="Daum C."/>
            <person name="Ng V."/>
            <person name="Clum A."/>
            <person name="Steindorff A."/>
            <person name="Ohm R.A."/>
            <person name="Martin F."/>
            <person name="Silar P."/>
            <person name="Natvig D.O."/>
            <person name="Lalanne C."/>
            <person name="Gautier V."/>
            <person name="Ament-Velasquez S.L."/>
            <person name="Kruys A."/>
            <person name="Hutchinson M.I."/>
            <person name="Powell A.J."/>
            <person name="Barry K."/>
            <person name="Miller A.N."/>
            <person name="Grigoriev I.V."/>
            <person name="Debuchy R."/>
            <person name="Gladieux P."/>
            <person name="Hiltunen Thoren M."/>
            <person name="Johannesson H."/>
        </authorList>
    </citation>
    <scope>NUCLEOTIDE SEQUENCE [LARGE SCALE GENOMIC DNA]</scope>
    <source>
        <strain evidence="8">CBS 284.82</strain>
    </source>
</reference>
<comment type="caution">
    <text evidence="7">The sequence shown here is derived from an EMBL/GenBank/DDBJ whole genome shotgun (WGS) entry which is preliminary data.</text>
</comment>
<evidence type="ECO:0000313" key="8">
    <source>
        <dbReference type="Proteomes" id="UP001303115"/>
    </source>
</evidence>
<comment type="similarity">
    <text evidence="2">Belongs to the IFI6/IFI27 family.</text>
</comment>
<gene>
    <name evidence="7" type="ORF">C8A01DRAFT_31718</name>
</gene>
<evidence type="ECO:0000256" key="2">
    <source>
        <dbReference type="ARBA" id="ARBA00007262"/>
    </source>
</evidence>
<evidence type="ECO:0000256" key="3">
    <source>
        <dbReference type="ARBA" id="ARBA00022692"/>
    </source>
</evidence>
<dbReference type="InterPro" id="IPR009311">
    <property type="entry name" value="IFI6/IFI27-like"/>
</dbReference>
<keyword evidence="3 6" id="KW-0812">Transmembrane</keyword>
<dbReference type="EMBL" id="MU854321">
    <property type="protein sequence ID" value="KAK4044118.1"/>
    <property type="molecule type" value="Genomic_DNA"/>
</dbReference>
<keyword evidence="5 6" id="KW-0472">Membrane</keyword>
<dbReference type="GO" id="GO:0016020">
    <property type="term" value="C:membrane"/>
    <property type="evidence" value="ECO:0007669"/>
    <property type="project" value="UniProtKB-SubCell"/>
</dbReference>
<dbReference type="AlphaFoldDB" id="A0AAN6PN47"/>
<organism evidence="7 8">
    <name type="scientific">Parachaetomium inaequale</name>
    <dbReference type="NCBI Taxonomy" id="2588326"/>
    <lineage>
        <taxon>Eukaryota</taxon>
        <taxon>Fungi</taxon>
        <taxon>Dikarya</taxon>
        <taxon>Ascomycota</taxon>
        <taxon>Pezizomycotina</taxon>
        <taxon>Sordariomycetes</taxon>
        <taxon>Sordariomycetidae</taxon>
        <taxon>Sordariales</taxon>
        <taxon>Chaetomiaceae</taxon>
        <taxon>Parachaetomium</taxon>
    </lineage>
</organism>
<keyword evidence="4 6" id="KW-1133">Transmembrane helix</keyword>
<dbReference type="InterPro" id="IPR038213">
    <property type="entry name" value="IFI6/IFI27-like_sf"/>
</dbReference>
<evidence type="ECO:0000256" key="5">
    <source>
        <dbReference type="ARBA" id="ARBA00023136"/>
    </source>
</evidence>
<evidence type="ECO:0000256" key="4">
    <source>
        <dbReference type="ARBA" id="ARBA00022989"/>
    </source>
</evidence>
<name>A0AAN6PN47_9PEZI</name>
<evidence type="ECO:0000313" key="7">
    <source>
        <dbReference type="EMBL" id="KAK4044118.1"/>
    </source>
</evidence>
<dbReference type="Pfam" id="PF06140">
    <property type="entry name" value="Ifi-6-16"/>
    <property type="match status" value="1"/>
</dbReference>
<dbReference type="Gene3D" id="6.10.110.10">
    <property type="match status" value="1"/>
</dbReference>
<evidence type="ECO:0000256" key="1">
    <source>
        <dbReference type="ARBA" id="ARBA00004141"/>
    </source>
</evidence>
<feature type="transmembrane region" description="Helical" evidence="6">
    <location>
        <begin position="59"/>
        <end position="78"/>
    </location>
</feature>
<comment type="subcellular location">
    <subcellularLocation>
        <location evidence="1">Membrane</location>
        <topology evidence="1">Multi-pass membrane protein</topology>
    </subcellularLocation>
</comment>
<sequence length="176" mass="17819">MDKAAKTLAQVAAILMQIAAAGPGSKAIAVVSTTAGIQPVAAGVLEAANNVTQYASDNWNFLMSAAGIAGGALIAVLPQVITGPVLYLAGVGMKGIIAKSVAALVHSYIGNVVKESVFSILQSAGRGGWGAAVVNWLISLFGKLMAGAIAGGSLWIWLKAILFPDGEGNNSLRINF</sequence>
<proteinExistence type="inferred from homology"/>
<feature type="transmembrane region" description="Helical" evidence="6">
    <location>
        <begin position="129"/>
        <end position="158"/>
    </location>
</feature>
<protein>
    <submittedName>
        <fullName evidence="7">Uncharacterized protein</fullName>
    </submittedName>
</protein>
<dbReference type="Proteomes" id="UP001303115">
    <property type="component" value="Unassembled WGS sequence"/>
</dbReference>
<keyword evidence="8" id="KW-1185">Reference proteome</keyword>
<accession>A0AAN6PN47</accession>
<evidence type="ECO:0000256" key="6">
    <source>
        <dbReference type="SAM" id="Phobius"/>
    </source>
</evidence>